<feature type="signal peptide" evidence="1">
    <location>
        <begin position="1"/>
        <end position="19"/>
    </location>
</feature>
<dbReference type="EMBL" id="HBUF01237419">
    <property type="protein sequence ID" value="CAG6675661.1"/>
    <property type="molecule type" value="Transcribed_RNA"/>
</dbReference>
<feature type="chain" id="PRO_5033987869" description="Secreted protein" evidence="1">
    <location>
        <begin position="20"/>
        <end position="112"/>
    </location>
</feature>
<evidence type="ECO:0000313" key="2">
    <source>
        <dbReference type="EMBL" id="CAG6675661.1"/>
    </source>
</evidence>
<sequence>MLLLPRLSLAVTQWTLLRSCSVWGCATCLVHSSLLSPSRDLSPGVPLIMRVGFRLRWADCLRELSCYSRSVVLRPISILFRDLAWRRSLFALSYFSLKYPSFGPCGDLAGPI</sequence>
<dbReference type="AlphaFoldDB" id="A0A8D8SVX7"/>
<evidence type="ECO:0008006" key="3">
    <source>
        <dbReference type="Google" id="ProtNLM"/>
    </source>
</evidence>
<evidence type="ECO:0000256" key="1">
    <source>
        <dbReference type="SAM" id="SignalP"/>
    </source>
</evidence>
<proteinExistence type="predicted"/>
<accession>A0A8D8SVX7</accession>
<organism evidence="2">
    <name type="scientific">Cacopsylla melanoneura</name>
    <dbReference type="NCBI Taxonomy" id="428564"/>
    <lineage>
        <taxon>Eukaryota</taxon>
        <taxon>Metazoa</taxon>
        <taxon>Ecdysozoa</taxon>
        <taxon>Arthropoda</taxon>
        <taxon>Hexapoda</taxon>
        <taxon>Insecta</taxon>
        <taxon>Pterygota</taxon>
        <taxon>Neoptera</taxon>
        <taxon>Paraneoptera</taxon>
        <taxon>Hemiptera</taxon>
        <taxon>Sternorrhyncha</taxon>
        <taxon>Psylloidea</taxon>
        <taxon>Psyllidae</taxon>
        <taxon>Psyllinae</taxon>
        <taxon>Cacopsylla</taxon>
    </lineage>
</organism>
<keyword evidence="1" id="KW-0732">Signal</keyword>
<name>A0A8D8SVX7_9HEMI</name>
<protein>
    <recommendedName>
        <fullName evidence="3">Secreted protein</fullName>
    </recommendedName>
</protein>
<reference evidence="2" key="1">
    <citation type="submission" date="2021-05" db="EMBL/GenBank/DDBJ databases">
        <authorList>
            <person name="Alioto T."/>
            <person name="Alioto T."/>
            <person name="Gomez Garrido J."/>
        </authorList>
    </citation>
    <scope>NUCLEOTIDE SEQUENCE</scope>
</reference>